<feature type="transmembrane region" description="Helical" evidence="3">
    <location>
        <begin position="124"/>
        <end position="144"/>
    </location>
</feature>
<keyword evidence="3" id="KW-0472">Membrane</keyword>
<keyword evidence="3" id="KW-1133">Transmembrane helix</keyword>
<feature type="domain" description="Peptidase M28" evidence="4">
    <location>
        <begin position="223"/>
        <end position="443"/>
    </location>
</feature>
<reference evidence="5" key="1">
    <citation type="submission" date="2019-03" db="EMBL/GenBank/DDBJ databases">
        <title>Single cell metagenomics reveals metabolic interactions within the superorganism composed of flagellate Streblomastix strix and complex community of Bacteroidetes bacteria on its surface.</title>
        <authorList>
            <person name="Treitli S.C."/>
            <person name="Kolisko M."/>
            <person name="Husnik F."/>
            <person name="Keeling P."/>
            <person name="Hampl V."/>
        </authorList>
    </citation>
    <scope>NUCLEOTIDE SEQUENCE</scope>
    <source>
        <strain evidence="5">STM</strain>
    </source>
</reference>
<evidence type="ECO:0000259" key="4">
    <source>
        <dbReference type="Pfam" id="PF04389"/>
    </source>
</evidence>
<evidence type="ECO:0000313" key="5">
    <source>
        <dbReference type="EMBL" id="KAA6351584.1"/>
    </source>
</evidence>
<dbReference type="Pfam" id="PF04389">
    <property type="entry name" value="Peptidase_M28"/>
    <property type="match status" value="1"/>
</dbReference>
<dbReference type="AlphaFoldDB" id="A0A5J4SZX7"/>
<dbReference type="PANTHER" id="PTHR12283:SF6">
    <property type="entry name" value="GLUTAMINYL-PEPTIDE CYCLOTRANSFERASE-RELATED"/>
    <property type="match status" value="1"/>
</dbReference>
<proteinExistence type="predicted"/>
<evidence type="ECO:0000256" key="1">
    <source>
        <dbReference type="ARBA" id="ARBA00022679"/>
    </source>
</evidence>
<dbReference type="Gene3D" id="3.40.630.10">
    <property type="entry name" value="Zn peptidases"/>
    <property type="match status" value="1"/>
</dbReference>
<comment type="caution">
    <text evidence="5">The sequence shown here is derived from an EMBL/GenBank/DDBJ whole genome shotgun (WGS) entry which is preliminary data.</text>
</comment>
<dbReference type="InterPro" id="IPR007484">
    <property type="entry name" value="Peptidase_M28"/>
</dbReference>
<evidence type="ECO:0000256" key="3">
    <source>
        <dbReference type="SAM" id="Phobius"/>
    </source>
</evidence>
<name>A0A5J4SZX7_9ZZZZ</name>
<evidence type="ECO:0000256" key="2">
    <source>
        <dbReference type="ARBA" id="ARBA00023315"/>
    </source>
</evidence>
<dbReference type="InterPro" id="IPR040234">
    <property type="entry name" value="QC/QCL"/>
</dbReference>
<sequence length="448" mass="51273">MHNRCFDKKSIKNELKPWKVKGWVIPPKENSEFVAHMEQVLDIYKRSYQENNPVICMDESPEQLVEECNSIGYGLANVFIANEPLKGKRMVEVTVQKTKRIGQNTSLISIDYLLNIESNKMKRIYIFVLIAFFILTVFSCGINSQTSNNKTLEAVVNVPEFNADSAYQYIKVQVDFGPRVFNSIQHDVCGDYLAERLKSHGATVTNQYVDLTGYDGTVLKARNIIGSFKPEHKKRILLCAHWDTRPWADNDPNERNHHTPILGANDGASGVGILLEIARLVCQQEPALGIDIVFFDAEDYGAPQFYNGTHKEEYWCLGSQYWARFPHIQRYNARFGILLDMVGGRNAIFHKEMYSEEFAKGINTKVWKTARELGYERYFVNAQGRNITDDHLFINRIIRIPCIDIIPDEGEDGFGSFWHTTNDTMKVIDKSTLKAVGQTVLAVIYNEF</sequence>
<organism evidence="5">
    <name type="scientific">termite gut metagenome</name>
    <dbReference type="NCBI Taxonomy" id="433724"/>
    <lineage>
        <taxon>unclassified sequences</taxon>
        <taxon>metagenomes</taxon>
        <taxon>organismal metagenomes</taxon>
    </lineage>
</organism>
<keyword evidence="2" id="KW-0012">Acyltransferase</keyword>
<dbReference type="GO" id="GO:0008270">
    <property type="term" value="F:zinc ion binding"/>
    <property type="evidence" value="ECO:0007669"/>
    <property type="project" value="TreeGrafter"/>
</dbReference>
<gene>
    <name evidence="5" type="ORF">EZS27_001107</name>
</gene>
<keyword evidence="1" id="KW-0808">Transferase</keyword>
<dbReference type="SUPFAM" id="SSF53187">
    <property type="entry name" value="Zn-dependent exopeptidases"/>
    <property type="match status" value="1"/>
</dbReference>
<keyword evidence="3" id="KW-0812">Transmembrane</keyword>
<protein>
    <recommendedName>
        <fullName evidence="4">Peptidase M28 domain-containing protein</fullName>
    </recommendedName>
</protein>
<dbReference type="PANTHER" id="PTHR12283">
    <property type="entry name" value="GLUTAMINYL-PEPTIDE CYCLOTRANSFERASE"/>
    <property type="match status" value="1"/>
</dbReference>
<dbReference type="GO" id="GO:0016603">
    <property type="term" value="F:glutaminyl-peptide cyclotransferase activity"/>
    <property type="evidence" value="ECO:0007669"/>
    <property type="project" value="TreeGrafter"/>
</dbReference>
<dbReference type="EMBL" id="SNRY01000012">
    <property type="protein sequence ID" value="KAA6351584.1"/>
    <property type="molecule type" value="Genomic_DNA"/>
</dbReference>
<accession>A0A5J4SZX7</accession>